<dbReference type="InterPro" id="IPR002938">
    <property type="entry name" value="FAD-bd"/>
</dbReference>
<keyword evidence="4" id="KW-1185">Reference proteome</keyword>
<feature type="domain" description="FAD-binding" evidence="2">
    <location>
        <begin position="224"/>
        <end position="307"/>
    </location>
</feature>
<dbReference type="PANTHER" id="PTHR43476:SF3">
    <property type="entry name" value="FAD-BINDING MONOOXYGENASE"/>
    <property type="match status" value="1"/>
</dbReference>
<gene>
    <name evidence="3" type="ORF">SAMN04487818_10164</name>
</gene>
<evidence type="ECO:0000313" key="4">
    <source>
        <dbReference type="Proteomes" id="UP000199051"/>
    </source>
</evidence>
<dbReference type="PANTHER" id="PTHR43476">
    <property type="entry name" value="3-(3-HYDROXY-PHENYL)PROPIONATE/3-HYDROXYCINNAMIC ACID HYDROXYLASE"/>
    <property type="match status" value="1"/>
</dbReference>
<dbReference type="Proteomes" id="UP000199051">
    <property type="component" value="Unassembled WGS sequence"/>
</dbReference>
<organism evidence="3 4">
    <name type="scientific">Actinokineospora terrae</name>
    <dbReference type="NCBI Taxonomy" id="155974"/>
    <lineage>
        <taxon>Bacteria</taxon>
        <taxon>Bacillati</taxon>
        <taxon>Actinomycetota</taxon>
        <taxon>Actinomycetes</taxon>
        <taxon>Pseudonocardiales</taxon>
        <taxon>Pseudonocardiaceae</taxon>
        <taxon>Actinokineospora</taxon>
    </lineage>
</organism>
<dbReference type="GO" id="GO:0071949">
    <property type="term" value="F:FAD binding"/>
    <property type="evidence" value="ECO:0007669"/>
    <property type="project" value="InterPro"/>
</dbReference>
<dbReference type="AlphaFoldDB" id="A0A1H9K886"/>
<reference evidence="4" key="1">
    <citation type="submission" date="2016-10" db="EMBL/GenBank/DDBJ databases">
        <authorList>
            <person name="Varghese N."/>
            <person name="Submissions S."/>
        </authorList>
    </citation>
    <scope>NUCLEOTIDE SEQUENCE [LARGE SCALE GENOMIC DNA]</scope>
    <source>
        <strain evidence="4">DSM 44260</strain>
    </source>
</reference>
<dbReference type="InterPro" id="IPR050631">
    <property type="entry name" value="PheA/TfdB_FAD_monoxygenase"/>
</dbReference>
<dbReference type="GO" id="GO:0019622">
    <property type="term" value="P:3-(3-hydroxy)phenylpropionate catabolic process"/>
    <property type="evidence" value="ECO:0007669"/>
    <property type="project" value="TreeGrafter"/>
</dbReference>
<name>A0A1H9K886_9PSEU</name>
<dbReference type="PRINTS" id="PR00420">
    <property type="entry name" value="RNGMNOXGNASE"/>
</dbReference>
<feature type="domain" description="FAD-binding" evidence="2">
    <location>
        <begin position="2"/>
        <end position="177"/>
    </location>
</feature>
<dbReference type="InterPro" id="IPR036188">
    <property type="entry name" value="FAD/NAD-bd_sf"/>
</dbReference>
<dbReference type="EMBL" id="FOGI01000001">
    <property type="protein sequence ID" value="SEQ95344.1"/>
    <property type="molecule type" value="Genomic_DNA"/>
</dbReference>
<dbReference type="GO" id="GO:0008688">
    <property type="term" value="F:3-(3-hydroxyphenyl)propionate hydroxylase activity"/>
    <property type="evidence" value="ECO:0007669"/>
    <property type="project" value="TreeGrafter"/>
</dbReference>
<sequence>MSQVVVVGAGPVGLTVAALLGRCGVDVAVVEQHPAAYGLPRAVHLDGDAVRVLQAAGVGGRFRAVSRGMPGLRLVDPAGGVLAEFARGLGEFPESSMFHQPDLDRVLLDEVGDRVRRGVTVTGVTDRGVRTDRGDIDARFVLACDGADSFVRRHLGIASRELGRPQAWMVVDVRSRDELVDWGGVHQVCDRRRPATYMRVTGDHHRWEFRVGGQPRAAPWSGGEVVRAATYTFRSRVARRWRVGPVFLLGDAAHEGPPFVGQGLGSGLRDAHNLAWKLALVLRGGDPAVLDTYQSERLPQAVRTIRAAQVVGWALGAGPARRQLIRAAARVPGVAAAAGKLPTPPLDPGPLVGGGRLAGRVCPQWSTPDGWTDDLLGDRPRVVDLDSPYRDWLRAAGVRAALIRPDRIVLDTARSTSDIAGLTELAATLT</sequence>
<dbReference type="RefSeq" id="WP_092774362.1">
    <property type="nucleotide sequence ID" value="NZ_FOGI01000001.1"/>
</dbReference>
<dbReference type="Pfam" id="PF01494">
    <property type="entry name" value="FAD_binding_3"/>
    <property type="match status" value="2"/>
</dbReference>
<evidence type="ECO:0000259" key="2">
    <source>
        <dbReference type="Pfam" id="PF01494"/>
    </source>
</evidence>
<accession>A0A1H9K886</accession>
<evidence type="ECO:0000313" key="3">
    <source>
        <dbReference type="EMBL" id="SEQ95344.1"/>
    </source>
</evidence>
<dbReference type="Gene3D" id="3.30.70.2450">
    <property type="match status" value="1"/>
</dbReference>
<dbReference type="SUPFAM" id="SSF51905">
    <property type="entry name" value="FAD/NAD(P)-binding domain"/>
    <property type="match status" value="1"/>
</dbReference>
<protein>
    <submittedName>
        <fullName evidence="3">3-(3-hydroxy-phenyl)propionate hydroxylase</fullName>
    </submittedName>
</protein>
<keyword evidence="1" id="KW-0560">Oxidoreductase</keyword>
<proteinExistence type="predicted"/>
<dbReference type="STRING" id="155974.SAMN04487818_10164"/>
<dbReference type="Gene3D" id="3.50.50.60">
    <property type="entry name" value="FAD/NAD(P)-binding domain"/>
    <property type="match status" value="1"/>
</dbReference>
<evidence type="ECO:0000256" key="1">
    <source>
        <dbReference type="ARBA" id="ARBA00023002"/>
    </source>
</evidence>